<proteinExistence type="predicted"/>
<dbReference type="KEGG" id="vg:77953632"/>
<accession>A0A7D2HGQ5</accession>
<dbReference type="Proteomes" id="UP000509570">
    <property type="component" value="Segment"/>
</dbReference>
<sequence length="97" mass="11334">MILFVTTITVINTNWGYSRSYSDFSKIDSDKADYHCLNEINAQNHDSDLDNEFVSDIPYEFQRQFINLNWHSPEAFVEWANSVPNLHAFVTRTEVEA</sequence>
<organism evidence="1 2">
    <name type="scientific">Stenotrophomonas phage vB_SmaS_BUCT548</name>
    <dbReference type="NCBI Taxonomy" id="2712941"/>
    <lineage>
        <taxon>Viruses</taxon>
        <taxon>Duplodnaviria</taxon>
        <taxon>Heunggongvirae</taxon>
        <taxon>Uroviricota</taxon>
        <taxon>Caudoviricetes</taxon>
        <taxon>Beaumontvirinae</taxon>
        <taxon>Bixiavirus</taxon>
        <taxon>Bixiavirus BUCT548</taxon>
    </lineage>
</organism>
<name>A0A7D2HGQ5_9CAUD</name>
<protein>
    <submittedName>
        <fullName evidence="1">Uncharacterized protein</fullName>
    </submittedName>
</protein>
<keyword evidence="2" id="KW-1185">Reference proteome</keyword>
<evidence type="ECO:0000313" key="1">
    <source>
        <dbReference type="EMBL" id="QIQ60793.1"/>
    </source>
</evidence>
<dbReference type="RefSeq" id="YP_010677258.1">
    <property type="nucleotide sequence ID" value="NC_071019.1"/>
</dbReference>
<dbReference type="EMBL" id="MN937349">
    <property type="protein sequence ID" value="QIQ60793.1"/>
    <property type="molecule type" value="Genomic_DNA"/>
</dbReference>
<evidence type="ECO:0000313" key="2">
    <source>
        <dbReference type="Proteomes" id="UP000509570"/>
    </source>
</evidence>
<dbReference type="GeneID" id="77953632"/>
<reference evidence="1 2" key="1">
    <citation type="submission" date="2020-01" db="EMBL/GenBank/DDBJ databases">
        <authorList>
            <person name="Zhang W."/>
            <person name="Zhang R."/>
            <person name="Hu Y."/>
            <person name="Liu Y."/>
            <person name="Lin W."/>
            <person name="Wang L."/>
            <person name="Li J."/>
            <person name="An X."/>
            <person name="Song L."/>
            <person name="Fan H."/>
            <person name="Shi T."/>
            <person name="Liu H."/>
            <person name="Tong Y."/>
        </authorList>
    </citation>
    <scope>NUCLEOTIDE SEQUENCE [LARGE SCALE GENOMIC DNA]</scope>
</reference>